<evidence type="ECO:0000313" key="5">
    <source>
        <dbReference type="EMBL" id="CAI2377965.1"/>
    </source>
</evidence>
<evidence type="ECO:0000256" key="3">
    <source>
        <dbReference type="SAM" id="MobiDB-lite"/>
    </source>
</evidence>
<evidence type="ECO:0000259" key="4">
    <source>
        <dbReference type="SMART" id="SM00429"/>
    </source>
</evidence>
<feature type="region of interest" description="Disordered" evidence="3">
    <location>
        <begin position="148"/>
        <end position="192"/>
    </location>
</feature>
<feature type="repeat" description="RCC1" evidence="2">
    <location>
        <begin position="318"/>
        <end position="393"/>
    </location>
</feature>
<dbReference type="InterPro" id="IPR013783">
    <property type="entry name" value="Ig-like_fold"/>
</dbReference>
<gene>
    <name evidence="5" type="ORF">ECRASSUSDP1_LOCUS19356</name>
</gene>
<feature type="domain" description="IPT/TIG" evidence="4">
    <location>
        <begin position="496"/>
        <end position="580"/>
    </location>
</feature>
<dbReference type="InterPro" id="IPR000408">
    <property type="entry name" value="Reg_chr_condens"/>
</dbReference>
<dbReference type="CDD" id="cd00603">
    <property type="entry name" value="IPT_PCSR"/>
    <property type="match status" value="1"/>
</dbReference>
<dbReference type="Pfam" id="PF00415">
    <property type="entry name" value="RCC1"/>
    <property type="match status" value="1"/>
</dbReference>
<dbReference type="SUPFAM" id="SSF50985">
    <property type="entry name" value="RCC1/BLIP-II"/>
    <property type="match status" value="1"/>
</dbReference>
<dbReference type="InterPro" id="IPR014756">
    <property type="entry name" value="Ig_E-set"/>
</dbReference>
<evidence type="ECO:0000256" key="2">
    <source>
        <dbReference type="PROSITE-ProRule" id="PRU00235"/>
    </source>
</evidence>
<dbReference type="Pfam" id="PF13540">
    <property type="entry name" value="RCC1_2"/>
    <property type="match status" value="1"/>
</dbReference>
<dbReference type="PROSITE" id="PS50012">
    <property type="entry name" value="RCC1_3"/>
    <property type="match status" value="4"/>
</dbReference>
<dbReference type="InterPro" id="IPR051210">
    <property type="entry name" value="Ub_ligase/GEF_domain"/>
</dbReference>
<feature type="compositionally biased region" description="Polar residues" evidence="3">
    <location>
        <begin position="678"/>
        <end position="702"/>
    </location>
</feature>
<dbReference type="PANTHER" id="PTHR22870:SF408">
    <property type="entry name" value="OS09G0560450 PROTEIN"/>
    <property type="match status" value="1"/>
</dbReference>
<name>A0AAD1XTF2_EUPCR</name>
<dbReference type="PANTHER" id="PTHR22870">
    <property type="entry name" value="REGULATOR OF CHROMOSOME CONDENSATION"/>
    <property type="match status" value="1"/>
</dbReference>
<accession>A0AAD1XTF2</accession>
<dbReference type="Gene3D" id="2.130.10.30">
    <property type="entry name" value="Regulator of chromosome condensation 1/beta-lactamase-inhibitor protein II"/>
    <property type="match status" value="2"/>
</dbReference>
<keyword evidence="6" id="KW-1185">Reference proteome</keyword>
<dbReference type="EMBL" id="CAMPGE010019643">
    <property type="protein sequence ID" value="CAI2377965.1"/>
    <property type="molecule type" value="Genomic_DNA"/>
</dbReference>
<reference evidence="5" key="1">
    <citation type="submission" date="2023-07" db="EMBL/GenBank/DDBJ databases">
        <authorList>
            <consortium name="AG Swart"/>
            <person name="Singh M."/>
            <person name="Singh A."/>
            <person name="Seah K."/>
            <person name="Emmerich C."/>
        </authorList>
    </citation>
    <scope>NUCLEOTIDE SEQUENCE</scope>
    <source>
        <strain evidence="5">DP1</strain>
    </source>
</reference>
<feature type="region of interest" description="Disordered" evidence="3">
    <location>
        <begin position="1"/>
        <end position="29"/>
    </location>
</feature>
<comment type="caution">
    <text evidence="5">The sequence shown here is derived from an EMBL/GenBank/DDBJ whole genome shotgun (WGS) entry which is preliminary data.</text>
</comment>
<organism evidence="5 6">
    <name type="scientific">Euplotes crassus</name>
    <dbReference type="NCBI Taxonomy" id="5936"/>
    <lineage>
        <taxon>Eukaryota</taxon>
        <taxon>Sar</taxon>
        <taxon>Alveolata</taxon>
        <taxon>Ciliophora</taxon>
        <taxon>Intramacronucleata</taxon>
        <taxon>Spirotrichea</taxon>
        <taxon>Hypotrichia</taxon>
        <taxon>Euplotida</taxon>
        <taxon>Euplotidae</taxon>
        <taxon>Moneuplotes</taxon>
    </lineage>
</organism>
<feature type="repeat" description="RCC1" evidence="2">
    <location>
        <begin position="394"/>
        <end position="449"/>
    </location>
</feature>
<feature type="compositionally biased region" description="Low complexity" evidence="3">
    <location>
        <begin position="160"/>
        <end position="171"/>
    </location>
</feature>
<dbReference type="SMART" id="SM00429">
    <property type="entry name" value="IPT"/>
    <property type="match status" value="1"/>
</dbReference>
<evidence type="ECO:0000313" key="6">
    <source>
        <dbReference type="Proteomes" id="UP001295684"/>
    </source>
</evidence>
<dbReference type="Proteomes" id="UP001295684">
    <property type="component" value="Unassembled WGS sequence"/>
</dbReference>
<protein>
    <recommendedName>
        <fullName evidence="4">IPT/TIG domain-containing protein</fullName>
    </recommendedName>
</protein>
<dbReference type="PRINTS" id="PR00633">
    <property type="entry name" value="RCCNDNSATION"/>
</dbReference>
<dbReference type="SUPFAM" id="SSF81296">
    <property type="entry name" value="E set domains"/>
    <property type="match status" value="2"/>
</dbReference>
<feature type="repeat" description="RCC1" evidence="2">
    <location>
        <begin position="265"/>
        <end position="317"/>
    </location>
</feature>
<sequence length="1049" mass="117039">MPNQVDHPQTYWPPIGGHGGAMDDPDNQNSAAKLYFDDHGSEKVGEIFICNQGTNGTLQVQKEFLGRQITGFGGGYDKMFVLQEGEGYEGTVSPLHNIGKEEVIQEQTEVMLDGEGEGQTPEGEKYEENSKIEEFEGDPNIQEYQNEHENDGETKIQRTRGSGRSASGNAGERARTPGSKFEMGNTRTYHEGSGHLKQIVSGKNHIIQLSRDGYVSSYGKDEFSVSGHGGSKIVDTPQILKHLSDKRVIQIACGESHSVILTDKNDVYTWGRGYEGQLGVSNLVEIASKPNYVKGFFKTPVIFVAAGALYSLAITYENKLYGWGEARLGQLGIGTKTRIVKTPVHIPVETIREDPNSMNGSSYKAEDQHQEIEEARIVYCAAGLGHTCAISDRNELYTWGFNNCGQLGLGDQITRWSPVKVLQDSKGNRIPPFRKAVCSYYSTYAITEKGKLYSWGKGYLGHEGQSIEFLPRRVETLKRNFTDIFCNKDMFSVYSPIKVTSIFPNCGPAQGGTTISIVGTGLVDSDKLKVRFTFGNVYKEMFCSFEPGNDSIYCQTPSFEEFEGQPNSSLELPCRCVISVTTDGVNYSECEEEFVIYNSINVESVQPKSGSVQGGTELKFEVNNLEDAGDNLSYLLVGFYPAPQKRRANPSKRELMQSTITKNQSMEDQEENKGKGLNASQHSSMVGSNNAANDETAQNIGSKPQDDDINTGNWVCEAGYYKDGLICCKVPFLEKFDPSNLRFNVDIALNGQQFTGHPLKFRYYDIKIHEIVPPNGPSEGGTTLQLVGKGMYHSSIQRLRFSAVNCSREVEATWNRKSQSISCVVPPLTWLFGGEDVSEEDTKKVLDSGVKVELTFNDQEWVEVPTFRYHNISISHLAYVNNFGEELETEEEKQKLWLSEEPIEQPPADAEEEEIKKWEEDKEKRITDEKEETLNSSKRIGAKMYVHGKNFIKAGNNLVLKFTLDTKSAEVHPIFKNSEKLAFEVPDMGEEFEVGLHTVTVEASVNGQNFTSNGQTFQWNQIDRNMSEEELKKLMEAEEKAKGKGGKKK</sequence>
<feature type="region of interest" description="Disordered" evidence="3">
    <location>
        <begin position="660"/>
        <end position="708"/>
    </location>
</feature>
<dbReference type="Pfam" id="PF01833">
    <property type="entry name" value="TIG"/>
    <property type="match status" value="2"/>
</dbReference>
<keyword evidence="1" id="KW-0677">Repeat</keyword>
<dbReference type="Gene3D" id="2.60.40.10">
    <property type="entry name" value="Immunoglobulins"/>
    <property type="match status" value="2"/>
</dbReference>
<feature type="repeat" description="RCC1" evidence="2">
    <location>
        <begin position="213"/>
        <end position="264"/>
    </location>
</feature>
<dbReference type="InterPro" id="IPR002909">
    <property type="entry name" value="IPT_dom"/>
</dbReference>
<dbReference type="CDD" id="cd00102">
    <property type="entry name" value="IPT"/>
    <property type="match status" value="1"/>
</dbReference>
<proteinExistence type="predicted"/>
<dbReference type="AlphaFoldDB" id="A0AAD1XTF2"/>
<evidence type="ECO:0000256" key="1">
    <source>
        <dbReference type="ARBA" id="ARBA00022737"/>
    </source>
</evidence>
<dbReference type="InterPro" id="IPR009091">
    <property type="entry name" value="RCC1/BLIP-II"/>
</dbReference>